<gene>
    <name evidence="1" type="ORF">CCGE525_15160</name>
</gene>
<name>A0A387FMG6_9HYPH</name>
<keyword evidence="2" id="KW-1185">Reference proteome</keyword>
<accession>A0A387FMG6</accession>
<dbReference type="EMBL" id="CP032694">
    <property type="protein sequence ID" value="AYG59998.1"/>
    <property type="molecule type" value="Genomic_DNA"/>
</dbReference>
<dbReference type="AlphaFoldDB" id="A0A387FMG6"/>
<sequence>MLASSERHAFRSLTSGDDDVMGVVLKVNRNMRTENCELEKPAFFVARIFLQIGATTHTGFLPNILAA</sequence>
<evidence type="ECO:0000313" key="2">
    <source>
        <dbReference type="Proteomes" id="UP000282195"/>
    </source>
</evidence>
<dbReference type="KEGG" id="rjg:CCGE525_15160"/>
<protein>
    <submittedName>
        <fullName evidence="1">Uncharacterized protein</fullName>
    </submittedName>
</protein>
<proteinExistence type="predicted"/>
<reference evidence="1 2" key="1">
    <citation type="submission" date="2018-10" db="EMBL/GenBank/DDBJ databases">
        <title>Rhizobium etli, R. leguminosarum and a new Rhizobium genospecies from Phaseolus dumosus.</title>
        <authorList>
            <person name="Ramirez-Puebla S.T."/>
            <person name="Rogel-Hernandez M.A."/>
            <person name="Guerrero G."/>
            <person name="Ormeno-Orrillo E."/>
            <person name="Martinez-Romero J.C."/>
            <person name="Negrete-Yankelevich S."/>
            <person name="Martinez-Romero E."/>
        </authorList>
    </citation>
    <scope>NUCLEOTIDE SEQUENCE [LARGE SCALE GENOMIC DNA]</scope>
    <source>
        <strain evidence="1 2">CCGE525</strain>
    </source>
</reference>
<evidence type="ECO:0000313" key="1">
    <source>
        <dbReference type="EMBL" id="AYG59998.1"/>
    </source>
</evidence>
<dbReference type="Proteomes" id="UP000282195">
    <property type="component" value="Chromosome"/>
</dbReference>
<organism evidence="1 2">
    <name type="scientific">Rhizobium jaguaris</name>
    <dbReference type="NCBI Taxonomy" id="1312183"/>
    <lineage>
        <taxon>Bacteria</taxon>
        <taxon>Pseudomonadati</taxon>
        <taxon>Pseudomonadota</taxon>
        <taxon>Alphaproteobacteria</taxon>
        <taxon>Hyphomicrobiales</taxon>
        <taxon>Rhizobiaceae</taxon>
        <taxon>Rhizobium/Agrobacterium group</taxon>
        <taxon>Rhizobium</taxon>
    </lineage>
</organism>